<dbReference type="InterPro" id="IPR002885">
    <property type="entry name" value="PPR_rpt"/>
</dbReference>
<dbReference type="Pfam" id="PF14432">
    <property type="entry name" value="DYW_deaminase"/>
    <property type="match status" value="1"/>
</dbReference>
<dbReference type="OrthoDB" id="185373at2759"/>
<dbReference type="InterPro" id="IPR046960">
    <property type="entry name" value="PPR_At4g14850-like_plant"/>
</dbReference>
<dbReference type="Pfam" id="PF01535">
    <property type="entry name" value="PPR"/>
    <property type="match status" value="2"/>
</dbReference>
<proteinExistence type="predicted"/>
<dbReference type="NCBIfam" id="TIGR00756">
    <property type="entry name" value="PPR"/>
    <property type="match status" value="4"/>
</dbReference>
<dbReference type="Proteomes" id="UP000189703">
    <property type="component" value="Unplaced"/>
</dbReference>
<dbReference type="PANTHER" id="PTHR47926">
    <property type="entry name" value="PENTATRICOPEPTIDE REPEAT-CONTAINING PROTEIN"/>
    <property type="match status" value="1"/>
</dbReference>
<keyword evidence="1" id="KW-1185">Reference proteome</keyword>
<dbReference type="FunFam" id="1.25.40.10:FF:000031">
    <property type="entry name" value="Pentatricopeptide repeat-containing protein mitochondrial"/>
    <property type="match status" value="1"/>
</dbReference>
<sequence>MTSSKVLRFRSSLGSTSDVHHHLAHFHFSTTPFLNLQIENQQRPTPLLINRKQKQSNIISSSEHTIKPVIAIIKSCSTKDHLLQIHAHITRTLLIQEPTIVTNFLSSAAFSPFRDIYYFRRVFSQIRRPTASHYNIMIRAYSQSGSPEEGFYLYREMRRVGIRPNPLSSSFVLKSCTRIPSLIGGRQIHARILRDGHHSDCLLLTTLMGFYASCGNSDEAYHVFNEMPKPDTVAWNVLISCYALNGRTKDALAVFDVMQTEVYGSKPDDVTCLLLLQACTHLGALDFGKRIHNYIDERGYSGTLNLCNSLVAMYTRCGCLDMAYQVFQGMTKKSVVTWSAMISGLAMNGHGREAIEAFNEMQRMGVPPDDQTFTGVLSACSHSGLVDEGISLFQRMRAEFRLIPNIRHYGCMVDLLGRAGLLDEAYHLINSMEVKADSTIWRTLLGACRIHGHVALGERVVGHLIELKAQEAGDYVLLLNIYASVGNWGKVADVRRLMKEKGIQTTPGCSTIELNGRVHEFVVDDNTHPWKEEIYEMLNEIGSQLKLAGYVADMSAELHNLGAQEKGYALSYHSEKLAIAFGVLATPPGTTIRVAKNLRICVDCHNFAKVLSGVYNRELFIRDRSRFHHFREGFCSCKDYW</sequence>
<dbReference type="PROSITE" id="PS51375">
    <property type="entry name" value="PPR"/>
    <property type="match status" value="4"/>
</dbReference>
<dbReference type="eggNOG" id="KOG4197">
    <property type="taxonomic scope" value="Eukaryota"/>
</dbReference>
<organism evidence="1 2">
    <name type="scientific">Nelumbo nucifera</name>
    <name type="common">Sacred lotus</name>
    <dbReference type="NCBI Taxonomy" id="4432"/>
    <lineage>
        <taxon>Eukaryota</taxon>
        <taxon>Viridiplantae</taxon>
        <taxon>Streptophyta</taxon>
        <taxon>Embryophyta</taxon>
        <taxon>Tracheophyta</taxon>
        <taxon>Spermatophyta</taxon>
        <taxon>Magnoliopsida</taxon>
        <taxon>Proteales</taxon>
        <taxon>Nelumbonaceae</taxon>
        <taxon>Nelumbo</taxon>
    </lineage>
</organism>
<dbReference type="PANTHER" id="PTHR47926:SF469">
    <property type="entry name" value="DYW DOMAIN-CONTAINING PROTEIN"/>
    <property type="match status" value="1"/>
</dbReference>
<dbReference type="OMA" id="SSAGHWE"/>
<gene>
    <name evidence="2" type="primary">LOC104597600</name>
</gene>
<dbReference type="InterPro" id="IPR032867">
    <property type="entry name" value="DYW_dom"/>
</dbReference>
<evidence type="ECO:0000313" key="2">
    <source>
        <dbReference type="RefSeq" id="XP_019053560.1"/>
    </source>
</evidence>
<name>A0A1U8Q673_NELNU</name>
<dbReference type="FunFam" id="1.25.40.10:FF:000454">
    <property type="entry name" value="Pentatricopeptide repeat-containing protein At3g47530"/>
    <property type="match status" value="1"/>
</dbReference>
<dbReference type="Pfam" id="PF13041">
    <property type="entry name" value="PPR_2"/>
    <property type="match status" value="3"/>
</dbReference>
<dbReference type="Pfam" id="PF20431">
    <property type="entry name" value="E_motif"/>
    <property type="match status" value="1"/>
</dbReference>
<evidence type="ECO:0000313" key="1">
    <source>
        <dbReference type="Proteomes" id="UP000189703"/>
    </source>
</evidence>
<dbReference type="Gene3D" id="1.25.40.10">
    <property type="entry name" value="Tetratricopeptide repeat domain"/>
    <property type="match status" value="3"/>
</dbReference>
<dbReference type="GO" id="GO:0008270">
    <property type="term" value="F:zinc ion binding"/>
    <property type="evidence" value="ECO:0007669"/>
    <property type="project" value="InterPro"/>
</dbReference>
<dbReference type="RefSeq" id="XP_019053560.1">
    <property type="nucleotide sequence ID" value="XM_019198015.1"/>
</dbReference>
<dbReference type="GO" id="GO:0009451">
    <property type="term" value="P:RNA modification"/>
    <property type="evidence" value="ECO:0007669"/>
    <property type="project" value="InterPro"/>
</dbReference>
<dbReference type="AlphaFoldDB" id="A0A1U8Q673"/>
<dbReference type="FunFam" id="1.25.40.10:FF:000073">
    <property type="entry name" value="Pentatricopeptide repeat-containing protein chloroplastic"/>
    <property type="match status" value="1"/>
</dbReference>
<accession>A0A1U8Q673</accession>
<protein>
    <submittedName>
        <fullName evidence="2">Pentatricopeptide repeat-containing protein At3g47530</fullName>
    </submittedName>
</protein>
<dbReference type="InterPro" id="IPR011990">
    <property type="entry name" value="TPR-like_helical_dom_sf"/>
</dbReference>
<dbReference type="FunCoup" id="A0A1U8Q673">
    <property type="interactions" value="221"/>
</dbReference>
<reference evidence="2" key="1">
    <citation type="submission" date="2025-08" db="UniProtKB">
        <authorList>
            <consortium name="RefSeq"/>
        </authorList>
    </citation>
    <scope>IDENTIFICATION</scope>
</reference>
<dbReference type="KEGG" id="nnu:104597600"/>
<dbReference type="InterPro" id="IPR046848">
    <property type="entry name" value="E_motif"/>
</dbReference>
<dbReference type="GO" id="GO:0003723">
    <property type="term" value="F:RNA binding"/>
    <property type="evidence" value="ECO:0007669"/>
    <property type="project" value="InterPro"/>
</dbReference>
<dbReference type="GeneID" id="104597600"/>